<gene>
    <name evidence="1" type="ORF">ACFO8M_01290</name>
</gene>
<evidence type="ECO:0000313" key="1">
    <source>
        <dbReference type="EMBL" id="MFC3491121.1"/>
    </source>
</evidence>
<accession>A0ABV7PRG3</accession>
<reference evidence="2" key="1">
    <citation type="journal article" date="2019" name="Int. J. Syst. Evol. Microbiol.">
        <title>The Global Catalogue of Microorganisms (GCM) 10K type strain sequencing project: providing services to taxonomists for standard genome sequencing and annotation.</title>
        <authorList>
            <consortium name="The Broad Institute Genomics Platform"/>
            <consortium name="The Broad Institute Genome Sequencing Center for Infectious Disease"/>
            <person name="Wu L."/>
            <person name="Ma J."/>
        </authorList>
    </citation>
    <scope>NUCLEOTIDE SEQUENCE [LARGE SCALE GENOMIC DNA]</scope>
    <source>
        <strain evidence="2">CGMCC 4.7396</strain>
    </source>
</reference>
<proteinExistence type="predicted"/>
<sequence>MRYWLLALNDDEFTEQQAYEVEAVEVAAALPEGASDGDEVALAGPEGVFALGEVDGPAVAYRRRLEEPAKTVEGGESALAGSRVYSSADFAEEGWTELDPDAWEHLVRTLPTPERRSDWLVTLSMPIEAVDKAEAVRQFWSYIRALGPKELPTFVAPYGRELEGTSFLLGVEHEQDPEE</sequence>
<evidence type="ECO:0000313" key="2">
    <source>
        <dbReference type="Proteomes" id="UP001595712"/>
    </source>
</evidence>
<dbReference type="EMBL" id="JBHRWO010000004">
    <property type="protein sequence ID" value="MFC3491121.1"/>
    <property type="molecule type" value="Genomic_DNA"/>
</dbReference>
<keyword evidence="2" id="KW-1185">Reference proteome</keyword>
<organism evidence="1 2">
    <name type="scientific">Glycomyces rhizosphaerae</name>
    <dbReference type="NCBI Taxonomy" id="2054422"/>
    <lineage>
        <taxon>Bacteria</taxon>
        <taxon>Bacillati</taxon>
        <taxon>Actinomycetota</taxon>
        <taxon>Actinomycetes</taxon>
        <taxon>Glycomycetales</taxon>
        <taxon>Glycomycetaceae</taxon>
        <taxon>Glycomyces</taxon>
    </lineage>
</organism>
<evidence type="ECO:0008006" key="3">
    <source>
        <dbReference type="Google" id="ProtNLM"/>
    </source>
</evidence>
<dbReference type="Proteomes" id="UP001595712">
    <property type="component" value="Unassembled WGS sequence"/>
</dbReference>
<protein>
    <recommendedName>
        <fullName evidence="3">DUF4265 domain-containing protein</fullName>
    </recommendedName>
</protein>
<comment type="caution">
    <text evidence="1">The sequence shown here is derived from an EMBL/GenBank/DDBJ whole genome shotgun (WGS) entry which is preliminary data.</text>
</comment>
<dbReference type="RefSeq" id="WP_387969432.1">
    <property type="nucleotide sequence ID" value="NZ_JBHRWO010000004.1"/>
</dbReference>
<name>A0ABV7PRG3_9ACTN</name>